<keyword evidence="1" id="KW-0732">Signal</keyword>
<accession>A0A7E4VBH9</accession>
<dbReference type="WBParaSite" id="Pan_g18826.t1">
    <property type="protein sequence ID" value="Pan_g18826.t1"/>
    <property type="gene ID" value="Pan_g18826"/>
</dbReference>
<keyword evidence="2" id="KW-1185">Reference proteome</keyword>
<organism evidence="2 3">
    <name type="scientific">Panagrellus redivivus</name>
    <name type="common">Microworm</name>
    <dbReference type="NCBI Taxonomy" id="6233"/>
    <lineage>
        <taxon>Eukaryota</taxon>
        <taxon>Metazoa</taxon>
        <taxon>Ecdysozoa</taxon>
        <taxon>Nematoda</taxon>
        <taxon>Chromadorea</taxon>
        <taxon>Rhabditida</taxon>
        <taxon>Tylenchina</taxon>
        <taxon>Panagrolaimomorpha</taxon>
        <taxon>Panagrolaimoidea</taxon>
        <taxon>Panagrolaimidae</taxon>
        <taxon>Panagrellus</taxon>
    </lineage>
</organism>
<evidence type="ECO:0000313" key="3">
    <source>
        <dbReference type="WBParaSite" id="Pan_g18826.t1"/>
    </source>
</evidence>
<evidence type="ECO:0000256" key="1">
    <source>
        <dbReference type="SAM" id="SignalP"/>
    </source>
</evidence>
<feature type="chain" id="PRO_5028924718" evidence="1">
    <location>
        <begin position="16"/>
        <end position="221"/>
    </location>
</feature>
<evidence type="ECO:0000313" key="2">
    <source>
        <dbReference type="Proteomes" id="UP000492821"/>
    </source>
</evidence>
<dbReference type="Proteomes" id="UP000492821">
    <property type="component" value="Unassembled WGS sequence"/>
</dbReference>
<reference evidence="3" key="2">
    <citation type="submission" date="2020-10" db="UniProtKB">
        <authorList>
            <consortium name="WormBaseParasite"/>
        </authorList>
    </citation>
    <scope>IDENTIFICATION</scope>
</reference>
<dbReference type="AlphaFoldDB" id="A0A7E4VBH9"/>
<reference evidence="2" key="1">
    <citation type="journal article" date="2013" name="Genetics">
        <title>The draft genome and transcriptome of Panagrellus redivivus are shaped by the harsh demands of a free-living lifestyle.</title>
        <authorList>
            <person name="Srinivasan J."/>
            <person name="Dillman A.R."/>
            <person name="Macchietto M.G."/>
            <person name="Heikkinen L."/>
            <person name="Lakso M."/>
            <person name="Fracchia K.M."/>
            <person name="Antoshechkin I."/>
            <person name="Mortazavi A."/>
            <person name="Wong G."/>
            <person name="Sternberg P.W."/>
        </authorList>
    </citation>
    <scope>NUCLEOTIDE SEQUENCE [LARGE SCALE GENOMIC DNA]</scope>
    <source>
        <strain evidence="2">MT8872</strain>
    </source>
</reference>
<protein>
    <submittedName>
        <fullName evidence="3">EGF-like domain-containing protein</fullName>
    </submittedName>
</protein>
<feature type="signal peptide" evidence="1">
    <location>
        <begin position="1"/>
        <end position="15"/>
    </location>
</feature>
<name>A0A7E4VBH9_PANRE</name>
<sequence>MNLLVISICITSTLASQYSIIKHLNASAIHENVCLPLYYGPNCEIPYCFPENGFLVQGDRQSHYRCSCSRNQAYISGAHCELIDCNGGTLSNSTFQCVCPKNAVGEFCQWNLKTVIVLSLLSLYFAIACLHRYLPRWLEKIRENPEAPEYLIRFERFCSRVGAFMKFISCRGRCIIAEPVRVVERVVERVVYRGINVDPPTYETVVDSVHPPSYETAIRLP</sequence>
<proteinExistence type="predicted"/>